<keyword evidence="1" id="KW-1133">Transmembrane helix</keyword>
<dbReference type="AlphaFoldDB" id="A0A943HI73"/>
<gene>
    <name evidence="3" type="ORF">KHY36_09415</name>
</gene>
<feature type="transmembrane region" description="Helical" evidence="1">
    <location>
        <begin position="369"/>
        <end position="394"/>
    </location>
</feature>
<sequence length="398" mass="43032">MTTHSITNRMPRLLAMLFLLLGVFCAGALTVHADDYDTTIDRLSRLQALARDFSASQSDTPDPIELTLAYTRTGSYNTTIWQLTAGTRDPEFESYVSSNDPDLVALQSVNTVTLPNGEKIDFGHLLASMNLVYNGIPITGSWGGDCQEMAKAYAGQASDAAGYASAMRATFNIDDDGSTSYFGNQDLRADMDSVVVGSKVTKDTDLADALRSYYANLTDYDRAREFISLSFGTVDTSSSDFADAVYRALMDDSGMQLLFYMNDMWSVQGWAIKDEYAPAVRGITDLFAEYLSGAVNGEKIKSDTNDRLVAMGGQALSDALSALGDTDAAQAALSAADSMANNAESTVSSGSDAISTARETFQTKFDVKIFQMILLIVGGLAAFMLVFSLVMFAVRRRD</sequence>
<comment type="caution">
    <text evidence="3">The sequence shown here is derived from an EMBL/GenBank/DDBJ whole genome shotgun (WGS) entry which is preliminary data.</text>
</comment>
<proteinExistence type="predicted"/>
<feature type="signal peptide" evidence="2">
    <location>
        <begin position="1"/>
        <end position="33"/>
    </location>
</feature>
<organism evidence="3 4">
    <name type="scientific">Subdoligranulum variabile</name>
    <dbReference type="NCBI Taxonomy" id="214851"/>
    <lineage>
        <taxon>Bacteria</taxon>
        <taxon>Bacillati</taxon>
        <taxon>Bacillota</taxon>
        <taxon>Clostridia</taxon>
        <taxon>Eubacteriales</taxon>
        <taxon>Oscillospiraceae</taxon>
        <taxon>Subdoligranulum</taxon>
    </lineage>
</organism>
<protein>
    <submittedName>
        <fullName evidence="3">Uncharacterized protein</fullName>
    </submittedName>
</protein>
<evidence type="ECO:0000256" key="1">
    <source>
        <dbReference type="SAM" id="Phobius"/>
    </source>
</evidence>
<keyword evidence="1" id="KW-0812">Transmembrane</keyword>
<feature type="chain" id="PRO_5037060016" evidence="2">
    <location>
        <begin position="34"/>
        <end position="398"/>
    </location>
</feature>
<accession>A0A943HI73</accession>
<dbReference type="EMBL" id="JAGZGG010000021">
    <property type="protein sequence ID" value="MBS5332733.1"/>
    <property type="molecule type" value="Genomic_DNA"/>
</dbReference>
<evidence type="ECO:0000313" key="4">
    <source>
        <dbReference type="Proteomes" id="UP000759273"/>
    </source>
</evidence>
<evidence type="ECO:0000313" key="3">
    <source>
        <dbReference type="EMBL" id="MBS5332733.1"/>
    </source>
</evidence>
<evidence type="ECO:0000256" key="2">
    <source>
        <dbReference type="SAM" id="SignalP"/>
    </source>
</evidence>
<name>A0A943HI73_9FIRM</name>
<keyword evidence="2" id="KW-0732">Signal</keyword>
<reference evidence="3" key="1">
    <citation type="submission" date="2021-02" db="EMBL/GenBank/DDBJ databases">
        <title>Infant gut strain persistence is associated with maternal origin, phylogeny, and functional potential including surface adhesion and iron acquisition.</title>
        <authorList>
            <person name="Lou Y.C."/>
        </authorList>
    </citation>
    <scope>NUCLEOTIDE SEQUENCE</scope>
    <source>
        <strain evidence="3">L3_101_000M1_dasL3_101_000M1_concoct_87</strain>
    </source>
</reference>
<dbReference type="Proteomes" id="UP000759273">
    <property type="component" value="Unassembled WGS sequence"/>
</dbReference>
<keyword evidence="1" id="KW-0472">Membrane</keyword>